<evidence type="ECO:0000256" key="1">
    <source>
        <dbReference type="SAM" id="Coils"/>
    </source>
</evidence>
<evidence type="ECO:0000313" key="2">
    <source>
        <dbReference type="EMBL" id="KAF7684293.1"/>
    </source>
</evidence>
<comment type="caution">
    <text evidence="2">The sequence shown here is derived from an EMBL/GenBank/DDBJ whole genome shotgun (WGS) entry which is preliminary data.</text>
</comment>
<protein>
    <submittedName>
        <fullName evidence="2">Uncharacterized protein</fullName>
    </submittedName>
</protein>
<reference evidence="2 3" key="1">
    <citation type="submission" date="2019-01" db="EMBL/GenBank/DDBJ databases">
        <title>Genomes sequencing and comparative genomics of infectious freshwater microsporidia, Cucumispora dikerogammari and Thelohania contejeani.</title>
        <authorList>
            <person name="Cormier A."/>
            <person name="Giraud I."/>
            <person name="Wattier R."/>
            <person name="Teixeira M."/>
            <person name="Grandjean F."/>
            <person name="Rigaud T."/>
            <person name="Cordaux R."/>
        </authorList>
    </citation>
    <scope>NUCLEOTIDE SEQUENCE [LARGE SCALE GENOMIC DNA]</scope>
    <source>
        <strain evidence="2">T1</strain>
        <tissue evidence="2">Spores</tissue>
    </source>
</reference>
<keyword evidence="3" id="KW-1185">Reference proteome</keyword>
<sequence>MDESFNNEFEKIEKERKENVKQLINQLLERRKSINEKLEEEIKKLEANEQNINDEINSSMKEDMANTNINNNITNTTNNSIKTNIPFSDIFIKEFILRPEYPEIEIQINFEKSNTSLNHQRNLKLKINKRLSQVSSDQNHLVLLICELKEYNNSFLFIEYFTQILLNQGKLQVSSHPNSYINYSYLFAHLINSSLLIYFRIILFTRFDTPANLKGMYSIYFGILKICNMMDEAWMFIVSILNVHPGEVSLHIVESFLRILGIEMKQAFPSFKGVLTYIKTKYLPLGDNQACAIRIIDIIDRII</sequence>
<proteinExistence type="predicted"/>
<organism evidence="2 3">
    <name type="scientific">Astathelohania contejeani</name>
    <dbReference type="NCBI Taxonomy" id="164912"/>
    <lineage>
        <taxon>Eukaryota</taxon>
        <taxon>Fungi</taxon>
        <taxon>Fungi incertae sedis</taxon>
        <taxon>Microsporidia</taxon>
        <taxon>Astathelohaniidae</taxon>
        <taxon>Astathelohania</taxon>
    </lineage>
</organism>
<evidence type="ECO:0000313" key="3">
    <source>
        <dbReference type="Proteomes" id="UP001516464"/>
    </source>
</evidence>
<gene>
    <name evidence="2" type="ORF">TCON_0507</name>
</gene>
<accession>A0ABQ7I1M2</accession>
<dbReference type="EMBL" id="SBIQ01000019">
    <property type="protein sequence ID" value="KAF7684293.1"/>
    <property type="molecule type" value="Genomic_DNA"/>
</dbReference>
<feature type="coiled-coil region" evidence="1">
    <location>
        <begin position="10"/>
        <end position="62"/>
    </location>
</feature>
<name>A0ABQ7I1M2_9MICR</name>
<keyword evidence="1" id="KW-0175">Coiled coil</keyword>
<dbReference type="Proteomes" id="UP001516464">
    <property type="component" value="Unassembled WGS sequence"/>
</dbReference>